<sequence>MASTDAASRTGASISANHGTDTRPAKRNRITIACTWCRQRKSRCDGARPKCSTCRDHGFDCTYLNLTSLTKASASREYLEALESRLAALESSVGGISSRVTRIEGSRTDTVVTNESPSQSFSTHTPHLLGLQDDEGTIVEAQDSTDGIGSVSFTKEEESGFFGPSSNISFTRQIVRTTTAILKTTASAVSPASSSDAALQSHLLHVSRPPSPVSNRFKDSYNIAIGTEPFVLPQEDETVQMIERFFSTTGVLFPYIDEEAFLNTYQDLTSTNIRTVRRSWLGLLNMVLAMSTSASQGNGLTPAERAAKSDIFFRRALALCEKQIRHGTSLEVVQLLLLMSQYLQGTERSIETWNIHGLTVKSAYQLGLHSRDALKQYPPLEREIRKRTWFGCVVLDRTLSMTMGRPASIPENYVKLDLPCSFKSILPAAVNCHQSSVDEHSVEFYTGTITLYKIMGEIVDVLYGSNLGCGVPDNVFDIASHLLQFEQKFLTWQQSLPAAMSLVEPETLHSEADDQGTLRFRVILTLRFLNLRILTHRPLLSKYLESIRSAHSASQQLHLLKQVGTNSVRTCAQSAIAIIKLMQQVLIPTSPPRHVLGAWWFSLYYAFNAALVIFSTLLVQHQASIYNHSLALEDIGLSMDSLHQAIECLKLLFKGNRMTEKCVRYTTSLAHMLSLILLDRPAGAPELSLGSFSADPLGHFPSRRTPNVGQSHDLFDFIDSTDAHMGMSLDDLLGTSDFNFVSSN</sequence>
<feature type="region of interest" description="Disordered" evidence="6">
    <location>
        <begin position="1"/>
        <end position="24"/>
    </location>
</feature>
<keyword evidence="4" id="KW-0804">Transcription</keyword>
<organism evidence="9 10">
    <name type="scientific">Lophium mytilinum</name>
    <dbReference type="NCBI Taxonomy" id="390894"/>
    <lineage>
        <taxon>Eukaryota</taxon>
        <taxon>Fungi</taxon>
        <taxon>Dikarya</taxon>
        <taxon>Ascomycota</taxon>
        <taxon>Pezizomycotina</taxon>
        <taxon>Dothideomycetes</taxon>
        <taxon>Pleosporomycetidae</taxon>
        <taxon>Mytilinidiales</taxon>
        <taxon>Mytilinidiaceae</taxon>
        <taxon>Lophium</taxon>
    </lineage>
</organism>
<dbReference type="Pfam" id="PF00172">
    <property type="entry name" value="Zn_clus"/>
    <property type="match status" value="1"/>
</dbReference>
<evidence type="ECO:0000256" key="7">
    <source>
        <dbReference type="SAM" id="Phobius"/>
    </source>
</evidence>
<reference evidence="9" key="1">
    <citation type="journal article" date="2020" name="Stud. Mycol.">
        <title>101 Dothideomycetes genomes: a test case for predicting lifestyles and emergence of pathogens.</title>
        <authorList>
            <person name="Haridas S."/>
            <person name="Albert R."/>
            <person name="Binder M."/>
            <person name="Bloem J."/>
            <person name="Labutti K."/>
            <person name="Salamov A."/>
            <person name="Andreopoulos B."/>
            <person name="Baker S."/>
            <person name="Barry K."/>
            <person name="Bills G."/>
            <person name="Bluhm B."/>
            <person name="Cannon C."/>
            <person name="Castanera R."/>
            <person name="Culley D."/>
            <person name="Daum C."/>
            <person name="Ezra D."/>
            <person name="Gonzalez J."/>
            <person name="Henrissat B."/>
            <person name="Kuo A."/>
            <person name="Liang C."/>
            <person name="Lipzen A."/>
            <person name="Lutzoni F."/>
            <person name="Magnuson J."/>
            <person name="Mondo S."/>
            <person name="Nolan M."/>
            <person name="Ohm R."/>
            <person name="Pangilinan J."/>
            <person name="Park H.-J."/>
            <person name="Ramirez L."/>
            <person name="Alfaro M."/>
            <person name="Sun H."/>
            <person name="Tritt A."/>
            <person name="Yoshinaga Y."/>
            <person name="Zwiers L.-H."/>
            <person name="Turgeon B."/>
            <person name="Goodwin S."/>
            <person name="Spatafora J."/>
            <person name="Crous P."/>
            <person name="Grigoriev I."/>
        </authorList>
    </citation>
    <scope>NUCLEOTIDE SEQUENCE</scope>
    <source>
        <strain evidence="9">CBS 269.34</strain>
    </source>
</reference>
<evidence type="ECO:0000256" key="4">
    <source>
        <dbReference type="ARBA" id="ARBA00023163"/>
    </source>
</evidence>
<dbReference type="SUPFAM" id="SSF57701">
    <property type="entry name" value="Zn2/Cys6 DNA-binding domain"/>
    <property type="match status" value="1"/>
</dbReference>
<dbReference type="InterPro" id="IPR007219">
    <property type="entry name" value="XnlR_reg_dom"/>
</dbReference>
<dbReference type="CDD" id="cd12148">
    <property type="entry name" value="fungal_TF_MHR"/>
    <property type="match status" value="1"/>
</dbReference>
<accession>A0A6A6QVU6</accession>
<dbReference type="EMBL" id="MU004187">
    <property type="protein sequence ID" value="KAF2496525.1"/>
    <property type="molecule type" value="Genomic_DNA"/>
</dbReference>
<evidence type="ECO:0000256" key="2">
    <source>
        <dbReference type="ARBA" id="ARBA00023015"/>
    </source>
</evidence>
<feature type="compositionally biased region" description="Polar residues" evidence="6">
    <location>
        <begin position="1"/>
        <end position="19"/>
    </location>
</feature>
<dbReference type="PROSITE" id="PS00463">
    <property type="entry name" value="ZN2_CY6_FUNGAL_1"/>
    <property type="match status" value="1"/>
</dbReference>
<evidence type="ECO:0000256" key="3">
    <source>
        <dbReference type="ARBA" id="ARBA00023125"/>
    </source>
</evidence>
<keyword evidence="1" id="KW-0479">Metal-binding</keyword>
<dbReference type="Gene3D" id="4.10.240.10">
    <property type="entry name" value="Zn(2)-C6 fungal-type DNA-binding domain"/>
    <property type="match status" value="1"/>
</dbReference>
<keyword evidence="2" id="KW-0805">Transcription regulation</keyword>
<feature type="transmembrane region" description="Helical" evidence="7">
    <location>
        <begin position="598"/>
        <end position="619"/>
    </location>
</feature>
<keyword evidence="5" id="KW-0539">Nucleus</keyword>
<keyword evidence="7" id="KW-0812">Transmembrane</keyword>
<dbReference type="Proteomes" id="UP000799750">
    <property type="component" value="Unassembled WGS sequence"/>
</dbReference>
<dbReference type="PANTHER" id="PTHR47424:SF3">
    <property type="entry name" value="REGULATORY PROTEIN GAL4"/>
    <property type="match status" value="1"/>
</dbReference>
<evidence type="ECO:0000259" key="8">
    <source>
        <dbReference type="PROSITE" id="PS50048"/>
    </source>
</evidence>
<keyword evidence="7" id="KW-0472">Membrane</keyword>
<feature type="domain" description="Zn(2)-C6 fungal-type" evidence="8">
    <location>
        <begin position="33"/>
        <end position="63"/>
    </location>
</feature>
<protein>
    <recommendedName>
        <fullName evidence="8">Zn(2)-C6 fungal-type domain-containing protein</fullName>
    </recommendedName>
</protein>
<evidence type="ECO:0000313" key="9">
    <source>
        <dbReference type="EMBL" id="KAF2496525.1"/>
    </source>
</evidence>
<dbReference type="CDD" id="cd00067">
    <property type="entry name" value="GAL4"/>
    <property type="match status" value="1"/>
</dbReference>
<dbReference type="InterPro" id="IPR036864">
    <property type="entry name" value="Zn2-C6_fun-type_DNA-bd_sf"/>
</dbReference>
<dbReference type="OrthoDB" id="3364175at2759"/>
<gene>
    <name evidence="9" type="ORF">BU16DRAFT_607099</name>
</gene>
<evidence type="ECO:0000313" key="10">
    <source>
        <dbReference type="Proteomes" id="UP000799750"/>
    </source>
</evidence>
<keyword evidence="10" id="KW-1185">Reference proteome</keyword>
<dbReference type="GO" id="GO:0006351">
    <property type="term" value="P:DNA-templated transcription"/>
    <property type="evidence" value="ECO:0007669"/>
    <property type="project" value="InterPro"/>
</dbReference>
<proteinExistence type="predicted"/>
<dbReference type="PANTHER" id="PTHR47424">
    <property type="entry name" value="REGULATORY PROTEIN GAL4"/>
    <property type="match status" value="1"/>
</dbReference>
<dbReference type="InterPro" id="IPR001138">
    <property type="entry name" value="Zn2Cys6_DnaBD"/>
</dbReference>
<dbReference type="GO" id="GO:0000978">
    <property type="term" value="F:RNA polymerase II cis-regulatory region sequence-specific DNA binding"/>
    <property type="evidence" value="ECO:0007669"/>
    <property type="project" value="TreeGrafter"/>
</dbReference>
<evidence type="ECO:0000256" key="1">
    <source>
        <dbReference type="ARBA" id="ARBA00022723"/>
    </source>
</evidence>
<keyword evidence="3" id="KW-0238">DNA-binding</keyword>
<dbReference type="SMART" id="SM00906">
    <property type="entry name" value="Fungal_trans"/>
    <property type="match status" value="1"/>
</dbReference>
<dbReference type="SMART" id="SM00066">
    <property type="entry name" value="GAL4"/>
    <property type="match status" value="1"/>
</dbReference>
<name>A0A6A6QVU6_9PEZI</name>
<dbReference type="AlphaFoldDB" id="A0A6A6QVU6"/>
<dbReference type="GO" id="GO:0005634">
    <property type="term" value="C:nucleus"/>
    <property type="evidence" value="ECO:0007669"/>
    <property type="project" value="TreeGrafter"/>
</dbReference>
<keyword evidence="7" id="KW-1133">Transmembrane helix</keyword>
<dbReference type="GO" id="GO:0000981">
    <property type="term" value="F:DNA-binding transcription factor activity, RNA polymerase II-specific"/>
    <property type="evidence" value="ECO:0007669"/>
    <property type="project" value="InterPro"/>
</dbReference>
<dbReference type="GO" id="GO:0000435">
    <property type="term" value="P:positive regulation of transcription from RNA polymerase II promoter by galactose"/>
    <property type="evidence" value="ECO:0007669"/>
    <property type="project" value="TreeGrafter"/>
</dbReference>
<dbReference type="PROSITE" id="PS50048">
    <property type="entry name" value="ZN2_CY6_FUNGAL_2"/>
    <property type="match status" value="1"/>
</dbReference>
<evidence type="ECO:0000256" key="5">
    <source>
        <dbReference type="ARBA" id="ARBA00023242"/>
    </source>
</evidence>
<dbReference type="InterPro" id="IPR051127">
    <property type="entry name" value="Fungal_SecMet_Regulators"/>
</dbReference>
<dbReference type="Pfam" id="PF04082">
    <property type="entry name" value="Fungal_trans"/>
    <property type="match status" value="1"/>
</dbReference>
<evidence type="ECO:0000256" key="6">
    <source>
        <dbReference type="SAM" id="MobiDB-lite"/>
    </source>
</evidence>
<dbReference type="GO" id="GO:0008270">
    <property type="term" value="F:zinc ion binding"/>
    <property type="evidence" value="ECO:0007669"/>
    <property type="project" value="InterPro"/>
</dbReference>